<evidence type="ECO:0000259" key="14">
    <source>
        <dbReference type="Pfam" id="PF17657"/>
    </source>
</evidence>
<dbReference type="NCBIfam" id="NF004226">
    <property type="entry name" value="PRK05673.1"/>
    <property type="match status" value="1"/>
</dbReference>
<dbReference type="OrthoDB" id="9803237at2"/>
<dbReference type="GO" id="GO:0006260">
    <property type="term" value="P:DNA replication"/>
    <property type="evidence" value="ECO:0007669"/>
    <property type="project" value="UniProtKB-KW"/>
</dbReference>
<organism evidence="15 16">
    <name type="scientific">Lysinibacillus fusiformis</name>
    <dbReference type="NCBI Taxonomy" id="28031"/>
    <lineage>
        <taxon>Bacteria</taxon>
        <taxon>Bacillati</taxon>
        <taxon>Bacillota</taxon>
        <taxon>Bacilli</taxon>
        <taxon>Bacillales</taxon>
        <taxon>Bacillaceae</taxon>
        <taxon>Lysinibacillus</taxon>
    </lineage>
</organism>
<dbReference type="Proteomes" id="UP000094784">
    <property type="component" value="Unassembled WGS sequence"/>
</dbReference>
<comment type="similarity">
    <text evidence="2">Belongs to the DNA polymerase type-C family. DnaE subfamily.</text>
</comment>
<dbReference type="InterPro" id="IPR040982">
    <property type="entry name" value="DNA_pol3_finger"/>
</dbReference>
<dbReference type="Pfam" id="PF02811">
    <property type="entry name" value="PHP"/>
    <property type="match status" value="1"/>
</dbReference>
<dbReference type="PANTHER" id="PTHR32294:SF0">
    <property type="entry name" value="DNA POLYMERASE III SUBUNIT ALPHA"/>
    <property type="match status" value="1"/>
</dbReference>
<evidence type="ECO:0000259" key="11">
    <source>
        <dbReference type="Pfam" id="PF02811"/>
    </source>
</evidence>
<dbReference type="EMBL" id="MECQ01000001">
    <property type="protein sequence ID" value="ODV57447.1"/>
    <property type="molecule type" value="Genomic_DNA"/>
</dbReference>
<comment type="function">
    <text evidence="8">DNA polymerase III is a complex, multichain enzyme responsible for most of the replicative synthesis in bacteria. This DNA polymerase also exhibits 3' to 5' exonuclease activity. The alpha chain is the DNA polymerase.</text>
</comment>
<dbReference type="Gene3D" id="2.40.50.140">
    <property type="entry name" value="Nucleic acid-binding proteins"/>
    <property type="match status" value="1"/>
</dbReference>
<keyword evidence="6" id="KW-0235">DNA replication</keyword>
<dbReference type="Pfam" id="PF01336">
    <property type="entry name" value="tRNA_anti-codon"/>
    <property type="match status" value="1"/>
</dbReference>
<feature type="domain" description="DNA polymerase helix-hairpin-helix motif" evidence="13">
    <location>
        <begin position="769"/>
        <end position="856"/>
    </location>
</feature>
<feature type="domain" description="OB" evidence="10">
    <location>
        <begin position="952"/>
        <end position="1020"/>
    </location>
</feature>
<dbReference type="InterPro" id="IPR011708">
    <property type="entry name" value="DNA_pol3_alpha_NTPase_dom"/>
</dbReference>
<feature type="domain" description="Bacterial DNA polymerase III alpha subunit NTPase" evidence="12">
    <location>
        <begin position="272"/>
        <end position="529"/>
    </location>
</feature>
<evidence type="ECO:0000256" key="5">
    <source>
        <dbReference type="ARBA" id="ARBA00022695"/>
    </source>
</evidence>
<dbReference type="GO" id="GO:0003676">
    <property type="term" value="F:nucleic acid binding"/>
    <property type="evidence" value="ECO:0007669"/>
    <property type="project" value="InterPro"/>
</dbReference>
<dbReference type="Gene3D" id="1.10.10.1600">
    <property type="entry name" value="Bacterial DNA polymerase III alpha subunit, thumb domain"/>
    <property type="match status" value="1"/>
</dbReference>
<dbReference type="Gene3D" id="1.10.150.870">
    <property type="match status" value="1"/>
</dbReference>
<dbReference type="RefSeq" id="WP_069482321.1">
    <property type="nucleotide sequence ID" value="NZ_KV766182.1"/>
</dbReference>
<evidence type="ECO:0000313" key="15">
    <source>
        <dbReference type="EMBL" id="ODV57447.1"/>
    </source>
</evidence>
<evidence type="ECO:0000256" key="2">
    <source>
        <dbReference type="ARBA" id="ARBA00009496"/>
    </source>
</evidence>
<feature type="domain" description="DNA polymerase III alpha subunit finger" evidence="14">
    <location>
        <begin position="532"/>
        <end position="695"/>
    </location>
</feature>
<dbReference type="InterPro" id="IPR012340">
    <property type="entry name" value="NA-bd_OB-fold"/>
</dbReference>
<gene>
    <name evidence="15" type="ORF">BG258_16760</name>
</gene>
<evidence type="ECO:0000256" key="7">
    <source>
        <dbReference type="ARBA" id="ARBA00022932"/>
    </source>
</evidence>
<protein>
    <recommendedName>
        <fullName evidence="3">DNA-directed DNA polymerase</fullName>
        <ecNumber evidence="3">2.7.7.7</ecNumber>
    </recommendedName>
</protein>
<proteinExistence type="inferred from homology"/>
<comment type="catalytic activity">
    <reaction evidence="9">
        <text>DNA(n) + a 2'-deoxyribonucleoside 5'-triphosphate = DNA(n+1) + diphosphate</text>
        <dbReference type="Rhea" id="RHEA:22508"/>
        <dbReference type="Rhea" id="RHEA-COMP:17339"/>
        <dbReference type="Rhea" id="RHEA-COMP:17340"/>
        <dbReference type="ChEBI" id="CHEBI:33019"/>
        <dbReference type="ChEBI" id="CHEBI:61560"/>
        <dbReference type="ChEBI" id="CHEBI:173112"/>
        <dbReference type="EC" id="2.7.7.7"/>
    </reaction>
</comment>
<dbReference type="GO" id="GO:0005737">
    <property type="term" value="C:cytoplasm"/>
    <property type="evidence" value="ECO:0007669"/>
    <property type="project" value="UniProtKB-SubCell"/>
</dbReference>
<comment type="caution">
    <text evidence="15">The sequence shown here is derived from an EMBL/GenBank/DDBJ whole genome shotgun (WGS) entry which is preliminary data.</text>
</comment>
<dbReference type="InterPro" id="IPR029460">
    <property type="entry name" value="DNAPol_HHH"/>
</dbReference>
<dbReference type="InterPro" id="IPR004805">
    <property type="entry name" value="DnaE2/DnaE/PolC"/>
</dbReference>
<evidence type="ECO:0000259" key="12">
    <source>
        <dbReference type="Pfam" id="PF07733"/>
    </source>
</evidence>
<dbReference type="PANTHER" id="PTHR32294">
    <property type="entry name" value="DNA POLYMERASE III SUBUNIT ALPHA"/>
    <property type="match status" value="1"/>
</dbReference>
<name>A0A1E4RAE8_9BACI</name>
<dbReference type="InterPro" id="IPR004013">
    <property type="entry name" value="PHP_dom"/>
</dbReference>
<dbReference type="Pfam" id="PF07733">
    <property type="entry name" value="DNA_pol3_alpha"/>
    <property type="match status" value="1"/>
</dbReference>
<keyword evidence="4" id="KW-0808">Transferase</keyword>
<dbReference type="GO" id="GO:0003887">
    <property type="term" value="F:DNA-directed DNA polymerase activity"/>
    <property type="evidence" value="ECO:0007669"/>
    <property type="project" value="UniProtKB-KW"/>
</dbReference>
<dbReference type="AlphaFoldDB" id="A0A1E4RAE8"/>
<dbReference type="NCBIfam" id="TIGR00594">
    <property type="entry name" value="polc"/>
    <property type="match status" value="1"/>
</dbReference>
<keyword evidence="7" id="KW-0239">DNA-directed DNA polymerase</keyword>
<evidence type="ECO:0000259" key="10">
    <source>
        <dbReference type="Pfam" id="PF01336"/>
    </source>
</evidence>
<evidence type="ECO:0000259" key="13">
    <source>
        <dbReference type="Pfam" id="PF14579"/>
    </source>
</evidence>
<keyword evidence="5" id="KW-0548">Nucleotidyltransferase</keyword>
<accession>A0A1E4RAE8</accession>
<dbReference type="InterPro" id="IPR041931">
    <property type="entry name" value="DNA_pol3_alpha_thumb_dom"/>
</dbReference>
<comment type="subcellular location">
    <subcellularLocation>
        <location evidence="1">Cytoplasm</location>
    </subcellularLocation>
</comment>
<dbReference type="EC" id="2.7.7.7" evidence="3"/>
<dbReference type="Gene3D" id="3.20.20.140">
    <property type="entry name" value="Metal-dependent hydrolases"/>
    <property type="match status" value="1"/>
</dbReference>
<dbReference type="GO" id="GO:0008408">
    <property type="term" value="F:3'-5' exonuclease activity"/>
    <property type="evidence" value="ECO:0007669"/>
    <property type="project" value="InterPro"/>
</dbReference>
<evidence type="ECO:0000256" key="8">
    <source>
        <dbReference type="ARBA" id="ARBA00025611"/>
    </source>
</evidence>
<dbReference type="CDD" id="cd04485">
    <property type="entry name" value="DnaE_OBF"/>
    <property type="match status" value="1"/>
</dbReference>
<dbReference type="Pfam" id="PF14579">
    <property type="entry name" value="HHH_6"/>
    <property type="match status" value="1"/>
</dbReference>
<evidence type="ECO:0000256" key="4">
    <source>
        <dbReference type="ARBA" id="ARBA00022679"/>
    </source>
</evidence>
<reference evidence="15 16" key="1">
    <citation type="submission" date="2016-09" db="EMBL/GenBank/DDBJ databases">
        <title>Draft genome sequence of the soil isolate, Lysinibacillus fusiformis M5, a potential hypoxanthine producer.</title>
        <authorList>
            <person name="Gallegos-Monterrosa R."/>
            <person name="Maroti G."/>
            <person name="Balint B."/>
            <person name="Kovacs A.T."/>
        </authorList>
    </citation>
    <scope>NUCLEOTIDE SEQUENCE [LARGE SCALE GENOMIC DNA]</scope>
    <source>
        <strain evidence="15 16">M5</strain>
    </source>
</reference>
<dbReference type="InterPro" id="IPR004365">
    <property type="entry name" value="NA-bd_OB_tRNA"/>
</dbReference>
<feature type="domain" description="PHP" evidence="11">
    <location>
        <begin position="7"/>
        <end position="132"/>
    </location>
</feature>
<evidence type="ECO:0000256" key="3">
    <source>
        <dbReference type="ARBA" id="ARBA00012417"/>
    </source>
</evidence>
<evidence type="ECO:0000256" key="1">
    <source>
        <dbReference type="ARBA" id="ARBA00004496"/>
    </source>
</evidence>
<dbReference type="Pfam" id="PF17657">
    <property type="entry name" value="DNA_pol3_finger"/>
    <property type="match status" value="1"/>
</dbReference>
<evidence type="ECO:0000256" key="6">
    <source>
        <dbReference type="ARBA" id="ARBA00022705"/>
    </source>
</evidence>
<dbReference type="SUPFAM" id="SSF50249">
    <property type="entry name" value="Nucleic acid-binding proteins"/>
    <property type="match status" value="1"/>
</dbReference>
<sequence length="1027" mass="116164">MTHVYTKMHTSADLLKSTIRLEQLIPFLQEEKTQACAIVNTKLYGLLPFCKAMQQANIHAVIGLSVKVQWHDKTFPLVLYAQSQEGYQHLLKISSAVSIREDEVLPWKWLEGYAAGCLALLSSDDIGDLEDCHALVSALAHLFTHHFYMGITRPGGVTQANEKELVEWCEGQTIPLVAVQSCYFLRPDDHFAYEVARAIDTGDKLGDTMLTANLQGYYAPTALEWQSWFVDRPEWLESCGQMLASCHAIIPEMSVQMPKFPVPVGETSESLLVKEAFAGLEERFNQMDIPNGYRERLQYELEIICSMGFADYFLVVADFMRFAKDNRILTGPGRGSSAGSLVAYSLAITQVDPLAYGLLFERFLNPERISLPDIDIDFVDSKRHQVIQYVAQKYGKANVAQIITFGTLSAKAVARDVARVFGFGTETLEKISKMIPNKPGITLQMAIEESYDLQSWLSEDDQHQRWFEVALKLEGLPRNSSTHAAGVVIAPSPLVNTVPIEDGHEGIYCTQWPMGDIEACGLVKMDFLGLRNLTILEQMRWSIYKAGGPWIDFERIPMHDEKTFHLLQKGDTSGIFQLESEGMKQALRDIHPSHFLDIVAVNALYRPGPMEFIPVYARRKAGKEMVVMPHPVLEPILQETFGVIVYQEQIIKIASVLAGFSMGQADLLRRAVSKKNRQVLEEQQVAFVQGALKQGYEQHVATEVYELIVRFADYGFPKSHAVAYSVISYQMAYLKAHFPQSFYAALLSNATGNIDKIQQLVQEAKDKRIPFYPPSLKDSTKYFTVEQEGIRYSLSGIKGVPHTFIENINTLRQTNPQALHNLFDLAVALSAQHFKPKIIESLIYAGALDYLEKDRAILIMTIDAALKHAELLRPTEDIDITTATEFSFGKPKYMQVDDMPQKEKLIHEKESLGFYISAHPVTQERPYWADVNSTCRELKQMRDGTYVKMIGVIDEVKKIRTKKGEQMAFVQLQDEHGTVSVTLFPQVFQFIQDLLIEDEILFIEGTLERRFGKPQIKVKHAQARKKI</sequence>
<evidence type="ECO:0000256" key="9">
    <source>
        <dbReference type="ARBA" id="ARBA00049244"/>
    </source>
</evidence>
<evidence type="ECO:0000313" key="16">
    <source>
        <dbReference type="Proteomes" id="UP000094784"/>
    </source>
</evidence>